<keyword evidence="4" id="KW-1185">Reference proteome</keyword>
<evidence type="ECO:0000313" key="4">
    <source>
        <dbReference type="Proteomes" id="UP000011550"/>
    </source>
</evidence>
<evidence type="ECO:0000313" key="3">
    <source>
        <dbReference type="EMBL" id="ELZ91384.1"/>
    </source>
</evidence>
<dbReference type="Gene3D" id="2.60.40.10">
    <property type="entry name" value="Immunoglobulins"/>
    <property type="match status" value="2"/>
</dbReference>
<dbReference type="InterPro" id="IPR013783">
    <property type="entry name" value="Ig-like_fold"/>
</dbReference>
<dbReference type="PATRIC" id="fig|662479.7.peg.2783"/>
<dbReference type="InterPro" id="IPR004864">
    <property type="entry name" value="LEA_2"/>
</dbReference>
<feature type="compositionally biased region" description="Low complexity" evidence="1">
    <location>
        <begin position="340"/>
        <end position="392"/>
    </location>
</feature>
<dbReference type="RefSeq" id="WP_008321132.1">
    <property type="nucleotide sequence ID" value="NZ_AOLN01000018.1"/>
</dbReference>
<reference evidence="3 4" key="1">
    <citation type="journal article" date="2014" name="PLoS Genet.">
        <title>Phylogenetically driven sequencing of extremely halophilic archaea reveals strategies for static and dynamic osmo-response.</title>
        <authorList>
            <person name="Becker E.A."/>
            <person name="Seitzer P.M."/>
            <person name="Tritt A."/>
            <person name="Larsen D."/>
            <person name="Krusor M."/>
            <person name="Yao A.I."/>
            <person name="Wu D."/>
            <person name="Madern D."/>
            <person name="Eisen J.A."/>
            <person name="Darling A.E."/>
            <person name="Facciotti M.T."/>
        </authorList>
    </citation>
    <scope>NUCLEOTIDE SEQUENCE [LARGE SCALE GENOMIC DNA]</scope>
    <source>
        <strain evidence="3 4">ATCC BAA-1512</strain>
    </source>
</reference>
<dbReference type="SUPFAM" id="SSF117070">
    <property type="entry name" value="LEA14-like"/>
    <property type="match status" value="2"/>
</dbReference>
<dbReference type="Pfam" id="PF03168">
    <property type="entry name" value="LEA_2"/>
    <property type="match status" value="2"/>
</dbReference>
<organism evidence="3 4">
    <name type="scientific">Haloferax mucosum ATCC BAA-1512</name>
    <dbReference type="NCBI Taxonomy" id="662479"/>
    <lineage>
        <taxon>Archaea</taxon>
        <taxon>Methanobacteriati</taxon>
        <taxon>Methanobacteriota</taxon>
        <taxon>Stenosarchaea group</taxon>
        <taxon>Halobacteria</taxon>
        <taxon>Halobacteriales</taxon>
        <taxon>Haloferacaceae</taxon>
        <taxon>Haloferax</taxon>
    </lineage>
</organism>
<feature type="region of interest" description="Disordered" evidence="1">
    <location>
        <begin position="318"/>
        <end position="402"/>
    </location>
</feature>
<accession>M0I7F9</accession>
<feature type="compositionally biased region" description="Low complexity" evidence="1">
    <location>
        <begin position="318"/>
        <end position="333"/>
    </location>
</feature>
<feature type="domain" description="Water stress and hypersensitive response" evidence="2">
    <location>
        <begin position="187"/>
        <end position="304"/>
    </location>
</feature>
<protein>
    <recommendedName>
        <fullName evidence="2">Water stress and hypersensitive response domain-containing protein</fullName>
    </recommendedName>
</protein>
<name>M0I7F9_9EURY</name>
<dbReference type="InterPro" id="IPR013990">
    <property type="entry name" value="WHy-dom"/>
</dbReference>
<feature type="domain" description="Water stress and hypersensitive response" evidence="2">
    <location>
        <begin position="40"/>
        <end position="158"/>
    </location>
</feature>
<dbReference type="EMBL" id="AOLN01000018">
    <property type="protein sequence ID" value="ELZ91384.1"/>
    <property type="molecule type" value="Genomic_DNA"/>
</dbReference>
<gene>
    <name evidence="3" type="ORF">C440_13759</name>
</gene>
<evidence type="ECO:0000256" key="1">
    <source>
        <dbReference type="SAM" id="MobiDB-lite"/>
    </source>
</evidence>
<sequence length="402" mass="42549">MGLTAVLFGGRLRIALVALCFVGAAVGGAYATGVIGVPSVEGVDNRFADVNQTTTVIETDLRVSNPNPISANLSGLAVDYAVGMNDIEMATGKKKGISVGQGTTGVPLRTTLSNERIPAWWVSHIQNGEHTTLRVNATVSSETLGRSFEAPKIARSIDTDLLSAFNSTETREVDADAPLVSDPVLYINETSAEWGESTSERTALELTFVVHNPNAYPVAVSELGYNISMNDVDVGEGTTQSEYVIPPKATKTIEATTYIENDRLDEWWVTHLDRNQTTDLRIDFYAKLDAGGTTLTVPLDALTYEKTFETDIFGNKAASDTNASATDSSTNETETADGNTTQSSGSKTTTTTTETTSTDTATTTTETTDTATTTTAEPTTTTTAGDTTGIGTNETTSDDGLL</sequence>
<dbReference type="OrthoDB" id="105458at2157"/>
<dbReference type="SMART" id="SM00769">
    <property type="entry name" value="WHy"/>
    <property type="match status" value="2"/>
</dbReference>
<dbReference type="Proteomes" id="UP000011550">
    <property type="component" value="Unassembled WGS sequence"/>
</dbReference>
<dbReference type="AlphaFoldDB" id="M0I7F9"/>
<comment type="caution">
    <text evidence="3">The sequence shown here is derived from an EMBL/GenBank/DDBJ whole genome shotgun (WGS) entry which is preliminary data.</text>
</comment>
<proteinExistence type="predicted"/>
<dbReference type="GO" id="GO:0009269">
    <property type="term" value="P:response to desiccation"/>
    <property type="evidence" value="ECO:0007669"/>
    <property type="project" value="InterPro"/>
</dbReference>
<evidence type="ECO:0000259" key="2">
    <source>
        <dbReference type="SMART" id="SM00769"/>
    </source>
</evidence>